<gene>
    <name evidence="2" type="ORF">EVAR_65948_1</name>
</gene>
<dbReference type="Proteomes" id="UP000299102">
    <property type="component" value="Unassembled WGS sequence"/>
</dbReference>
<proteinExistence type="predicted"/>
<dbReference type="EMBL" id="BGZK01001946">
    <property type="protein sequence ID" value="GBP88630.1"/>
    <property type="molecule type" value="Genomic_DNA"/>
</dbReference>
<feature type="region of interest" description="Disordered" evidence="1">
    <location>
        <begin position="19"/>
        <end position="47"/>
    </location>
</feature>
<accession>A0A4C1ZL71</accession>
<feature type="compositionally biased region" description="Polar residues" evidence="1">
    <location>
        <begin position="22"/>
        <end position="31"/>
    </location>
</feature>
<evidence type="ECO:0000256" key="1">
    <source>
        <dbReference type="SAM" id="MobiDB-lite"/>
    </source>
</evidence>
<evidence type="ECO:0000313" key="2">
    <source>
        <dbReference type="EMBL" id="GBP88630.1"/>
    </source>
</evidence>
<name>A0A4C1ZL71_EUMVA</name>
<comment type="caution">
    <text evidence="2">The sequence shown here is derived from an EMBL/GenBank/DDBJ whole genome shotgun (WGS) entry which is preliminary data.</text>
</comment>
<protein>
    <submittedName>
        <fullName evidence="2">Uncharacterized protein</fullName>
    </submittedName>
</protein>
<sequence>MKAELTAAALERLRPGYPSAFTKRSSIQNTPFIPRGHSTASRPAPVRGITYLPSRSRRQAVYHFTEWSIPPRPSWRGCNP</sequence>
<evidence type="ECO:0000313" key="3">
    <source>
        <dbReference type="Proteomes" id="UP000299102"/>
    </source>
</evidence>
<organism evidence="2 3">
    <name type="scientific">Eumeta variegata</name>
    <name type="common">Bagworm moth</name>
    <name type="synonym">Eumeta japonica</name>
    <dbReference type="NCBI Taxonomy" id="151549"/>
    <lineage>
        <taxon>Eukaryota</taxon>
        <taxon>Metazoa</taxon>
        <taxon>Ecdysozoa</taxon>
        <taxon>Arthropoda</taxon>
        <taxon>Hexapoda</taxon>
        <taxon>Insecta</taxon>
        <taxon>Pterygota</taxon>
        <taxon>Neoptera</taxon>
        <taxon>Endopterygota</taxon>
        <taxon>Lepidoptera</taxon>
        <taxon>Glossata</taxon>
        <taxon>Ditrysia</taxon>
        <taxon>Tineoidea</taxon>
        <taxon>Psychidae</taxon>
        <taxon>Oiketicinae</taxon>
        <taxon>Eumeta</taxon>
    </lineage>
</organism>
<dbReference type="AlphaFoldDB" id="A0A4C1ZL71"/>
<reference evidence="2 3" key="1">
    <citation type="journal article" date="2019" name="Commun. Biol.">
        <title>The bagworm genome reveals a unique fibroin gene that provides high tensile strength.</title>
        <authorList>
            <person name="Kono N."/>
            <person name="Nakamura H."/>
            <person name="Ohtoshi R."/>
            <person name="Tomita M."/>
            <person name="Numata K."/>
            <person name="Arakawa K."/>
        </authorList>
    </citation>
    <scope>NUCLEOTIDE SEQUENCE [LARGE SCALE GENOMIC DNA]</scope>
</reference>
<keyword evidence="3" id="KW-1185">Reference proteome</keyword>